<feature type="domain" description="TPM" evidence="1">
    <location>
        <begin position="26"/>
        <end position="137"/>
    </location>
</feature>
<organism evidence="2 3">
    <name type="scientific">Paenalcaligenes hominis</name>
    <dbReference type="NCBI Taxonomy" id="643674"/>
    <lineage>
        <taxon>Bacteria</taxon>
        <taxon>Pseudomonadati</taxon>
        <taxon>Pseudomonadota</taxon>
        <taxon>Betaproteobacteria</taxon>
        <taxon>Burkholderiales</taxon>
        <taxon>Alcaligenaceae</taxon>
        <taxon>Paenalcaligenes</taxon>
    </lineage>
</organism>
<sequence length="162" mass="18148">MKTTFKKITGYSALEGQWLRRRHFDEEVLAHVAERIKNSEASHTGELILAIEAVMPSHEPDAHLRALEVYGRLRVWDTPLNSGVLLYIALDQRAIEIIADRGISASNAAWHQVCSALERRFAQGEYIEGLLAAVDEIELILKTHAPLGDTDQNVLPNEPVIM</sequence>
<dbReference type="OrthoDB" id="5683663at2"/>
<dbReference type="Pfam" id="PF04536">
    <property type="entry name" value="TPM_phosphatase"/>
    <property type="match status" value="1"/>
</dbReference>
<evidence type="ECO:0000313" key="3">
    <source>
        <dbReference type="Proteomes" id="UP000189369"/>
    </source>
</evidence>
<protein>
    <recommendedName>
        <fullName evidence="1">TPM domain-containing protein</fullName>
    </recommendedName>
</protein>
<name>A0A1U9K0Z7_9BURK</name>
<gene>
    <name evidence="2" type="ORF">PAEH1_08665</name>
</gene>
<dbReference type="EMBL" id="CP019697">
    <property type="protein sequence ID" value="AQS51619.1"/>
    <property type="molecule type" value="Genomic_DNA"/>
</dbReference>
<evidence type="ECO:0000313" key="2">
    <source>
        <dbReference type="EMBL" id="AQS51619.1"/>
    </source>
</evidence>
<accession>A0A1U9K0Z7</accession>
<dbReference type="STRING" id="643674.PAEH1_08665"/>
<dbReference type="PANTHER" id="PTHR30373">
    <property type="entry name" value="UPF0603 PROTEIN YGCG"/>
    <property type="match status" value="1"/>
</dbReference>
<dbReference type="Proteomes" id="UP000189369">
    <property type="component" value="Chromosome"/>
</dbReference>
<dbReference type="InterPro" id="IPR007621">
    <property type="entry name" value="TPM_dom"/>
</dbReference>
<proteinExistence type="predicted"/>
<dbReference type="AlphaFoldDB" id="A0A1U9K0Z7"/>
<dbReference type="PANTHER" id="PTHR30373:SF8">
    <property type="entry name" value="BLL7265 PROTEIN"/>
    <property type="match status" value="1"/>
</dbReference>
<dbReference type="KEGG" id="phn:PAEH1_08665"/>
<dbReference type="Gene3D" id="3.10.310.50">
    <property type="match status" value="1"/>
</dbReference>
<evidence type="ECO:0000259" key="1">
    <source>
        <dbReference type="Pfam" id="PF04536"/>
    </source>
</evidence>
<reference evidence="2 3" key="1">
    <citation type="submission" date="2017-01" db="EMBL/GenBank/DDBJ databases">
        <title>Complete Genome Sequence of Paenalcaligenes hominis, Isolated from a paraplegic Patient with neurogenic bladder.</title>
        <authorList>
            <person name="Mukhopadhyay R."/>
            <person name="Joaquin J."/>
            <person name="Hogue R."/>
            <person name="Kilaru A."/>
            <person name="Jospin G."/>
            <person name="Mars K."/>
            <person name="Eisen J.A."/>
            <person name="Chaturvedi V."/>
        </authorList>
    </citation>
    <scope>NUCLEOTIDE SEQUENCE [LARGE SCALE GENOMIC DNA]</scope>
    <source>
        <strain evidence="2 3">15S00501</strain>
    </source>
</reference>